<name>A0ABZ2B9P4_9HYPH</name>
<protein>
    <submittedName>
        <fullName evidence="1">Uncharacterized protein</fullName>
    </submittedName>
</protein>
<sequence length="58" mass="6909">MLTISMKDFRFDDARLADRLEAQVKELRSRLPYESSKERRHLQDEIDAIEAVLCQMHC</sequence>
<dbReference type="Proteomes" id="UP001432360">
    <property type="component" value="Chromosome"/>
</dbReference>
<dbReference type="RefSeq" id="WP_331373418.1">
    <property type="nucleotide sequence ID" value="NZ_CP133148.1"/>
</dbReference>
<reference evidence="1" key="1">
    <citation type="submission" date="2023-08" db="EMBL/GenBank/DDBJ databases">
        <title>Complete genome sequence of Sinorhizobium chiapanecum ITTG S70 isolated from Acaciella angustissima nodules in Chiapas-Mexico.</title>
        <authorList>
            <person name="Rincon-Rosales R."/>
            <person name="Rogel M.A."/>
            <person name="Rincon-Medina C.I."/>
            <person name="Guerrero G."/>
            <person name="Manzano-Gomez L.A."/>
            <person name="Lopez-Lopez A."/>
            <person name="Rincon Molina F.A."/>
            <person name="Martinez-Romero E."/>
        </authorList>
    </citation>
    <scope>NUCLEOTIDE SEQUENCE</scope>
    <source>
        <strain evidence="1">ITTG S70</strain>
    </source>
</reference>
<dbReference type="EMBL" id="CP133148">
    <property type="protein sequence ID" value="WVT04235.1"/>
    <property type="molecule type" value="Genomic_DNA"/>
</dbReference>
<accession>A0ABZ2B9P4</accession>
<evidence type="ECO:0000313" key="1">
    <source>
        <dbReference type="EMBL" id="WVT04235.1"/>
    </source>
</evidence>
<organism evidence="1 2">
    <name type="scientific">Sinorhizobium chiapasense</name>
    <dbReference type="NCBI Taxonomy" id="501572"/>
    <lineage>
        <taxon>Bacteria</taxon>
        <taxon>Pseudomonadati</taxon>
        <taxon>Pseudomonadota</taxon>
        <taxon>Alphaproteobacteria</taxon>
        <taxon>Hyphomicrobiales</taxon>
        <taxon>Rhizobiaceae</taxon>
        <taxon>Sinorhizobium/Ensifer group</taxon>
        <taxon>Sinorhizobium</taxon>
    </lineage>
</organism>
<proteinExistence type="predicted"/>
<evidence type="ECO:0000313" key="2">
    <source>
        <dbReference type="Proteomes" id="UP001432360"/>
    </source>
</evidence>
<gene>
    <name evidence="1" type="ORF">RB548_02120</name>
</gene>
<keyword evidence="2" id="KW-1185">Reference proteome</keyword>